<gene>
    <name evidence="1" type="ORF">EhV174</name>
</gene>
<proteinExistence type="predicted"/>
<name>Q4A2W0_EHV8U</name>
<protein>
    <submittedName>
        <fullName evidence="1">Uncharacterized protein</fullName>
    </submittedName>
</protein>
<dbReference type="GeneID" id="3654812"/>
<organism evidence="1 2">
    <name type="scientific">Emiliania huxleyi virus 86 (isolate United Kingdom/English Channel/1999)</name>
    <name type="common">EhV-86</name>
    <dbReference type="NCBI Taxonomy" id="654925"/>
    <lineage>
        <taxon>Viruses</taxon>
        <taxon>Varidnaviria</taxon>
        <taxon>Bamfordvirae</taxon>
        <taxon>Nucleocytoviricota</taxon>
        <taxon>Megaviricetes</taxon>
        <taxon>Algavirales</taxon>
        <taxon>Phycodnaviridae</taxon>
        <taxon>Coccolithovirus</taxon>
        <taxon>Coccolithovirus huxleyi</taxon>
        <taxon>Emiliania huxleyi virus 86</taxon>
    </lineage>
</organism>
<sequence length="384" mass="43084">MTNNMFTPILSHTETSYGMLTSPPITTATVLSGDSTTLVQVLKTRINDIVEKNPWLGGVLCKNNHGDVIILPGVYQCFQHLPDHNTISYEYDLQTFIRQCSWYAVQTGWTSIDTEEILFRVSLIPDANVLHQHILIVSMNHLLGDGALYYQIYNMINSASEVTQLSPHRPIHLDEQIKVHQGDGVKWFNSWSFMCGIVYTLFFASAAKVTASDVNTNKINAIKKNHTGFVSTNDILTSCFFNSSGCTHGIMPVNLRTRISNDTDMSNNACNCVGVTIHDLDVLQTPLDIREKLQASQLIPTTQKLPSFYKSCCGKLAAVTNWSTFYKKITIGTHETIFHVPIADLTNTPMHSVMIIYNNSKCLSTIRVTRDTFNQRLSDAYNVF</sequence>
<dbReference type="KEGG" id="vg:3654812"/>
<evidence type="ECO:0000313" key="2">
    <source>
        <dbReference type="Proteomes" id="UP000000863"/>
    </source>
</evidence>
<accession>Q4A2W0</accession>
<dbReference type="Proteomes" id="UP000000863">
    <property type="component" value="Segment"/>
</dbReference>
<organismHost>
    <name type="scientific">Emiliania huxleyi</name>
    <name type="common">Coccolithophore</name>
    <name type="synonym">Pontosphaera huxleyi</name>
    <dbReference type="NCBI Taxonomy" id="2903"/>
</organismHost>
<dbReference type="RefSeq" id="YP_293927.1">
    <property type="nucleotide sequence ID" value="NC_007346.1"/>
</dbReference>
<evidence type="ECO:0000313" key="1">
    <source>
        <dbReference type="EMBL" id="CAI65596.1"/>
    </source>
</evidence>
<reference evidence="1 2" key="1">
    <citation type="journal article" date="2005" name="Science">
        <title>Complete genome sequence and lytic phase transcription profile of a Coccolithovirus.</title>
        <authorList>
            <person name="Wilson W.H."/>
            <person name="Schroeder D.C."/>
            <person name="Allen M.J."/>
            <person name="Holden M.T.G."/>
            <person name="Parkhill J."/>
            <person name="Barrell B.G."/>
            <person name="Churcher C."/>
            <person name="Hamlin N."/>
            <person name="Mungall K."/>
            <person name="Norbertczak H."/>
            <person name="Quail M.A."/>
            <person name="Price C."/>
            <person name="Rabbinowitsch E."/>
            <person name="Walker D."/>
            <person name="Craigon M."/>
            <person name="Roy D."/>
            <person name="Ghazal P."/>
        </authorList>
    </citation>
    <scope>NUCLEOTIDE SEQUENCE [LARGE SCALE GENOMIC DNA]</scope>
    <source>
        <strain evidence="2">Isolate United Kingdom/English Channel/1999</strain>
    </source>
</reference>
<keyword evidence="2" id="KW-1185">Reference proteome</keyword>
<dbReference type="EMBL" id="AJ890364">
    <property type="protein sequence ID" value="CAI65596.1"/>
    <property type="molecule type" value="Genomic_DNA"/>
</dbReference>